<dbReference type="CDD" id="cd07377">
    <property type="entry name" value="WHTH_GntR"/>
    <property type="match status" value="1"/>
</dbReference>
<evidence type="ECO:0000256" key="2">
    <source>
        <dbReference type="ARBA" id="ARBA00023125"/>
    </source>
</evidence>
<dbReference type="SUPFAM" id="SSF48008">
    <property type="entry name" value="GntR ligand-binding domain-like"/>
    <property type="match status" value="1"/>
</dbReference>
<dbReference type="Gene3D" id="1.10.10.10">
    <property type="entry name" value="Winged helix-like DNA-binding domain superfamily/Winged helix DNA-binding domain"/>
    <property type="match status" value="1"/>
</dbReference>
<evidence type="ECO:0000313" key="6">
    <source>
        <dbReference type="Proteomes" id="UP000264036"/>
    </source>
</evidence>
<dbReference type="PRINTS" id="PR00033">
    <property type="entry name" value="HTHASNC"/>
</dbReference>
<dbReference type="InterPro" id="IPR000485">
    <property type="entry name" value="AsnC-type_HTH_dom"/>
</dbReference>
<dbReference type="Pfam" id="PF00392">
    <property type="entry name" value="GntR"/>
    <property type="match status" value="1"/>
</dbReference>
<evidence type="ECO:0000256" key="1">
    <source>
        <dbReference type="ARBA" id="ARBA00023015"/>
    </source>
</evidence>
<evidence type="ECO:0000313" key="5">
    <source>
        <dbReference type="EMBL" id="HBP30759.1"/>
    </source>
</evidence>
<dbReference type="InterPro" id="IPR011711">
    <property type="entry name" value="GntR_C"/>
</dbReference>
<dbReference type="Proteomes" id="UP000264036">
    <property type="component" value="Unassembled WGS sequence"/>
</dbReference>
<sequence>MTNTSLAKIAYQQLKEELDNFHYVPGDRFSETEVSTRLGTSRTPVREALLRLQREGYISVMPKLGWIVNTIDFVMFEQLYDVRSVLECAAVDLLCESKNLEQLLQPLCAIWRVDPSERLTDYSQVSKQDESFHITLVHASGNVEMARIHQDITDRIRVVRRLEFTRDYRIDAAYTEHCQMLEALLTRDATYTKTILRKHIAVSRDEVKKITLHSLEAARYQKQPVPH</sequence>
<comment type="caution">
    <text evidence="5">The sequence shown here is derived from an EMBL/GenBank/DDBJ whole genome shotgun (WGS) entry which is preliminary data.</text>
</comment>
<dbReference type="PANTHER" id="PTHR43537">
    <property type="entry name" value="TRANSCRIPTIONAL REGULATOR, GNTR FAMILY"/>
    <property type="match status" value="1"/>
</dbReference>
<dbReference type="InterPro" id="IPR036388">
    <property type="entry name" value="WH-like_DNA-bd_sf"/>
</dbReference>
<accession>A0A356LIT5</accession>
<keyword evidence="1" id="KW-0805">Transcription regulation</keyword>
<dbReference type="InterPro" id="IPR000524">
    <property type="entry name" value="Tscrpt_reg_HTH_GntR"/>
</dbReference>
<dbReference type="PROSITE" id="PS50949">
    <property type="entry name" value="HTH_GNTR"/>
    <property type="match status" value="1"/>
</dbReference>
<dbReference type="GO" id="GO:0003700">
    <property type="term" value="F:DNA-binding transcription factor activity"/>
    <property type="evidence" value="ECO:0007669"/>
    <property type="project" value="InterPro"/>
</dbReference>
<name>A0A356LIT5_9BURK</name>
<reference evidence="5 6" key="1">
    <citation type="journal article" date="2018" name="Nat. Biotechnol.">
        <title>A standardized bacterial taxonomy based on genome phylogeny substantially revises the tree of life.</title>
        <authorList>
            <person name="Parks D.H."/>
            <person name="Chuvochina M."/>
            <person name="Waite D.W."/>
            <person name="Rinke C."/>
            <person name="Skarshewski A."/>
            <person name="Chaumeil P.A."/>
            <person name="Hugenholtz P."/>
        </authorList>
    </citation>
    <scope>NUCLEOTIDE SEQUENCE [LARGE SCALE GENOMIC DNA]</scope>
    <source>
        <strain evidence="5">UBA10707</strain>
    </source>
</reference>
<keyword evidence="2" id="KW-0238">DNA-binding</keyword>
<dbReference type="SMART" id="SM00345">
    <property type="entry name" value="HTH_GNTR"/>
    <property type="match status" value="1"/>
</dbReference>
<organism evidence="5 6">
    <name type="scientific">Advenella kashmirensis</name>
    <dbReference type="NCBI Taxonomy" id="310575"/>
    <lineage>
        <taxon>Bacteria</taxon>
        <taxon>Pseudomonadati</taxon>
        <taxon>Pseudomonadota</taxon>
        <taxon>Betaproteobacteria</taxon>
        <taxon>Burkholderiales</taxon>
        <taxon>Alcaligenaceae</taxon>
    </lineage>
</organism>
<keyword evidence="3" id="KW-0804">Transcription</keyword>
<dbReference type="InterPro" id="IPR036390">
    <property type="entry name" value="WH_DNA-bd_sf"/>
</dbReference>
<dbReference type="PANTHER" id="PTHR43537:SF45">
    <property type="entry name" value="GNTR FAMILY REGULATORY PROTEIN"/>
    <property type="match status" value="1"/>
</dbReference>
<gene>
    <name evidence="5" type="ORF">DD666_15230</name>
</gene>
<evidence type="ECO:0000259" key="4">
    <source>
        <dbReference type="PROSITE" id="PS50949"/>
    </source>
</evidence>
<dbReference type="Pfam" id="PF07729">
    <property type="entry name" value="FCD"/>
    <property type="match status" value="1"/>
</dbReference>
<dbReference type="EMBL" id="DOEK01000030">
    <property type="protein sequence ID" value="HBP30759.1"/>
    <property type="molecule type" value="Genomic_DNA"/>
</dbReference>
<dbReference type="Gene3D" id="1.20.120.530">
    <property type="entry name" value="GntR ligand-binding domain-like"/>
    <property type="match status" value="1"/>
</dbReference>
<dbReference type="InterPro" id="IPR008920">
    <property type="entry name" value="TF_FadR/GntR_C"/>
</dbReference>
<dbReference type="SMART" id="SM00895">
    <property type="entry name" value="FCD"/>
    <property type="match status" value="1"/>
</dbReference>
<feature type="domain" description="HTH gntR-type" evidence="4">
    <location>
        <begin position="4"/>
        <end position="71"/>
    </location>
</feature>
<evidence type="ECO:0000256" key="3">
    <source>
        <dbReference type="ARBA" id="ARBA00023163"/>
    </source>
</evidence>
<dbReference type="GO" id="GO:0043565">
    <property type="term" value="F:sequence-specific DNA binding"/>
    <property type="evidence" value="ECO:0007669"/>
    <property type="project" value="InterPro"/>
</dbReference>
<proteinExistence type="predicted"/>
<protein>
    <submittedName>
        <fullName evidence="5">GntR family transcriptional regulator</fullName>
    </submittedName>
</protein>
<dbReference type="PRINTS" id="PR00035">
    <property type="entry name" value="HTHGNTR"/>
</dbReference>
<dbReference type="AlphaFoldDB" id="A0A356LIT5"/>
<dbReference type="SUPFAM" id="SSF46785">
    <property type="entry name" value="Winged helix' DNA-binding domain"/>
    <property type="match status" value="1"/>
</dbReference>